<sequence>MSNFIVGLTGGIGSGKSTVANLFSELGVPVIDADLLARELVAPGSAALAAIHARFGDTMLLADGSLDRAQMRQQIFADPQQRRWLEALLHPQIRSAILHACQQNTAAYVILMAPLLFENKLETLVNRVLTVDVSVETQIARTCQRDGNDRTLVEAIIAAQVPRDTRLALSHDVIDNEQRSLEQLRAHVSQLHINYLAFASQHLP</sequence>
<comment type="caution">
    <text evidence="7">The sequence shown here is derived from an EMBL/GenBank/DDBJ whole genome shotgun (WGS) entry which is preliminary data.</text>
</comment>
<dbReference type="RefSeq" id="WP_377151581.1">
    <property type="nucleotide sequence ID" value="NZ_JBHSAF010000006.1"/>
</dbReference>
<proteinExistence type="inferred from homology"/>
<keyword evidence="5 7" id="KW-0808">Transferase</keyword>
<name>A0ABV8CM66_9GAMM</name>
<evidence type="ECO:0000256" key="3">
    <source>
        <dbReference type="ARBA" id="ARBA00022840"/>
    </source>
</evidence>
<organism evidence="7 8">
    <name type="scientific">Pseudaeromonas sharmana</name>
    <dbReference type="NCBI Taxonomy" id="328412"/>
    <lineage>
        <taxon>Bacteria</taxon>
        <taxon>Pseudomonadati</taxon>
        <taxon>Pseudomonadota</taxon>
        <taxon>Gammaproteobacteria</taxon>
        <taxon>Aeromonadales</taxon>
        <taxon>Aeromonadaceae</taxon>
        <taxon>Pseudaeromonas</taxon>
    </lineage>
</organism>
<dbReference type="EC" id="2.7.1.24" evidence="5 6"/>
<dbReference type="Pfam" id="PF01121">
    <property type="entry name" value="CoaE"/>
    <property type="match status" value="1"/>
</dbReference>
<keyword evidence="2 5" id="KW-0547">Nucleotide-binding</keyword>
<comment type="catalytic activity">
    <reaction evidence="5">
        <text>3'-dephospho-CoA + ATP = ADP + CoA + H(+)</text>
        <dbReference type="Rhea" id="RHEA:18245"/>
        <dbReference type="ChEBI" id="CHEBI:15378"/>
        <dbReference type="ChEBI" id="CHEBI:30616"/>
        <dbReference type="ChEBI" id="CHEBI:57287"/>
        <dbReference type="ChEBI" id="CHEBI:57328"/>
        <dbReference type="ChEBI" id="CHEBI:456216"/>
        <dbReference type="EC" id="2.7.1.24"/>
    </reaction>
</comment>
<evidence type="ECO:0000313" key="8">
    <source>
        <dbReference type="Proteomes" id="UP001595692"/>
    </source>
</evidence>
<dbReference type="InterPro" id="IPR001977">
    <property type="entry name" value="Depp_CoAkinase"/>
</dbReference>
<evidence type="ECO:0000256" key="4">
    <source>
        <dbReference type="ARBA" id="ARBA00022993"/>
    </source>
</evidence>
<keyword evidence="4 5" id="KW-0173">Coenzyme A biosynthesis</keyword>
<evidence type="ECO:0000256" key="2">
    <source>
        <dbReference type="ARBA" id="ARBA00022741"/>
    </source>
</evidence>
<keyword evidence="3 5" id="KW-0067">ATP-binding</keyword>
<dbReference type="PANTHER" id="PTHR10695">
    <property type="entry name" value="DEPHOSPHO-COA KINASE-RELATED"/>
    <property type="match status" value="1"/>
</dbReference>
<dbReference type="SUPFAM" id="SSF52540">
    <property type="entry name" value="P-loop containing nucleoside triphosphate hydrolases"/>
    <property type="match status" value="1"/>
</dbReference>
<reference evidence="8" key="1">
    <citation type="journal article" date="2019" name="Int. J. Syst. Evol. Microbiol.">
        <title>The Global Catalogue of Microorganisms (GCM) 10K type strain sequencing project: providing services to taxonomists for standard genome sequencing and annotation.</title>
        <authorList>
            <consortium name="The Broad Institute Genomics Platform"/>
            <consortium name="The Broad Institute Genome Sequencing Center for Infectious Disease"/>
            <person name="Wu L."/>
            <person name="Ma J."/>
        </authorList>
    </citation>
    <scope>NUCLEOTIDE SEQUENCE [LARGE SCALE GENOMIC DNA]</scope>
    <source>
        <strain evidence="8">CCUG 54939</strain>
    </source>
</reference>
<evidence type="ECO:0000256" key="6">
    <source>
        <dbReference type="NCBIfam" id="TIGR00152"/>
    </source>
</evidence>
<accession>A0ABV8CM66</accession>
<gene>
    <name evidence="5 7" type="primary">coaE</name>
    <name evidence="7" type="ORF">ACFOSS_07495</name>
</gene>
<dbReference type="PANTHER" id="PTHR10695:SF46">
    <property type="entry name" value="BIFUNCTIONAL COENZYME A SYNTHASE-RELATED"/>
    <property type="match status" value="1"/>
</dbReference>
<protein>
    <recommendedName>
        <fullName evidence="5 6">Dephospho-CoA kinase</fullName>
        <ecNumber evidence="5 6">2.7.1.24</ecNumber>
    </recommendedName>
    <alternativeName>
        <fullName evidence="5">Dephosphocoenzyme A kinase</fullName>
    </alternativeName>
</protein>
<keyword evidence="5" id="KW-0963">Cytoplasm</keyword>
<keyword evidence="8" id="KW-1185">Reference proteome</keyword>
<keyword evidence="5 7" id="KW-0418">Kinase</keyword>
<dbReference type="Proteomes" id="UP001595692">
    <property type="component" value="Unassembled WGS sequence"/>
</dbReference>
<dbReference type="CDD" id="cd02022">
    <property type="entry name" value="DPCK"/>
    <property type="match status" value="1"/>
</dbReference>
<comment type="function">
    <text evidence="5">Catalyzes the phosphorylation of the 3'-hydroxyl group of dephosphocoenzyme A to form coenzyme A.</text>
</comment>
<dbReference type="HAMAP" id="MF_00376">
    <property type="entry name" value="Dephospho_CoA_kinase"/>
    <property type="match status" value="1"/>
</dbReference>
<feature type="binding site" evidence="5">
    <location>
        <begin position="13"/>
        <end position="18"/>
    </location>
    <ligand>
        <name>ATP</name>
        <dbReference type="ChEBI" id="CHEBI:30616"/>
    </ligand>
</feature>
<evidence type="ECO:0000313" key="7">
    <source>
        <dbReference type="EMBL" id="MFC3913305.1"/>
    </source>
</evidence>
<dbReference type="PROSITE" id="PS51219">
    <property type="entry name" value="DPCK"/>
    <property type="match status" value="1"/>
</dbReference>
<evidence type="ECO:0000256" key="5">
    <source>
        <dbReference type="HAMAP-Rule" id="MF_00376"/>
    </source>
</evidence>
<evidence type="ECO:0000256" key="1">
    <source>
        <dbReference type="ARBA" id="ARBA00009018"/>
    </source>
</evidence>
<dbReference type="EMBL" id="JBHSAF010000006">
    <property type="protein sequence ID" value="MFC3913305.1"/>
    <property type="molecule type" value="Genomic_DNA"/>
</dbReference>
<dbReference type="NCBIfam" id="TIGR00152">
    <property type="entry name" value="dephospho-CoA kinase"/>
    <property type="match status" value="1"/>
</dbReference>
<dbReference type="GO" id="GO:0004140">
    <property type="term" value="F:dephospho-CoA kinase activity"/>
    <property type="evidence" value="ECO:0007669"/>
    <property type="project" value="UniProtKB-EC"/>
</dbReference>
<dbReference type="InterPro" id="IPR027417">
    <property type="entry name" value="P-loop_NTPase"/>
</dbReference>
<dbReference type="Gene3D" id="3.40.50.300">
    <property type="entry name" value="P-loop containing nucleotide triphosphate hydrolases"/>
    <property type="match status" value="1"/>
</dbReference>
<comment type="pathway">
    <text evidence="5">Cofactor biosynthesis; coenzyme A biosynthesis; CoA from (R)-pantothenate: step 5/5.</text>
</comment>
<comment type="similarity">
    <text evidence="1 5">Belongs to the CoaE family.</text>
</comment>
<comment type="subcellular location">
    <subcellularLocation>
        <location evidence="5">Cytoplasm</location>
    </subcellularLocation>
</comment>